<keyword evidence="3" id="KW-1185">Reference proteome</keyword>
<dbReference type="Proteomes" id="UP000619479">
    <property type="component" value="Unassembled WGS sequence"/>
</dbReference>
<dbReference type="SMART" id="SM00822">
    <property type="entry name" value="PKS_KR"/>
    <property type="match status" value="1"/>
</dbReference>
<dbReference type="InterPro" id="IPR036291">
    <property type="entry name" value="NAD(P)-bd_dom_sf"/>
</dbReference>
<evidence type="ECO:0000313" key="3">
    <source>
        <dbReference type="Proteomes" id="UP000619479"/>
    </source>
</evidence>
<dbReference type="Pfam" id="PF01370">
    <property type="entry name" value="Epimerase"/>
    <property type="match status" value="1"/>
</dbReference>
<dbReference type="Gene3D" id="3.40.50.720">
    <property type="entry name" value="NAD(P)-binding Rossmann-like Domain"/>
    <property type="match status" value="1"/>
</dbReference>
<gene>
    <name evidence="2" type="ORF">Acy02nite_40700</name>
</gene>
<dbReference type="RefSeq" id="WP_203742711.1">
    <property type="nucleotide sequence ID" value="NZ_BAAAUC010000014.1"/>
</dbReference>
<evidence type="ECO:0000259" key="1">
    <source>
        <dbReference type="SMART" id="SM00822"/>
    </source>
</evidence>
<proteinExistence type="predicted"/>
<accession>A0A919II18</accession>
<dbReference type="SUPFAM" id="SSF51735">
    <property type="entry name" value="NAD(P)-binding Rossmann-fold domains"/>
    <property type="match status" value="1"/>
</dbReference>
<dbReference type="AlphaFoldDB" id="A0A919II18"/>
<dbReference type="InterPro" id="IPR050177">
    <property type="entry name" value="Lipid_A_modif_metabolic_enz"/>
</dbReference>
<dbReference type="InterPro" id="IPR057326">
    <property type="entry name" value="KR_dom"/>
</dbReference>
<dbReference type="EMBL" id="BOMH01000031">
    <property type="protein sequence ID" value="GID66189.1"/>
    <property type="molecule type" value="Genomic_DNA"/>
</dbReference>
<organism evidence="2 3">
    <name type="scientific">Actinoplanes cyaneus</name>
    <dbReference type="NCBI Taxonomy" id="52696"/>
    <lineage>
        <taxon>Bacteria</taxon>
        <taxon>Bacillati</taxon>
        <taxon>Actinomycetota</taxon>
        <taxon>Actinomycetes</taxon>
        <taxon>Micromonosporales</taxon>
        <taxon>Micromonosporaceae</taxon>
        <taxon>Actinoplanes</taxon>
    </lineage>
</organism>
<dbReference type="PANTHER" id="PTHR43245:SF13">
    <property type="entry name" value="UDP-D-APIOSE_UDP-D-XYLOSE SYNTHASE 2"/>
    <property type="match status" value="1"/>
</dbReference>
<dbReference type="InterPro" id="IPR001509">
    <property type="entry name" value="Epimerase_deHydtase"/>
</dbReference>
<protein>
    <submittedName>
        <fullName evidence="2">Nucleoside-diphosphate sugar epimerase</fullName>
    </submittedName>
</protein>
<evidence type="ECO:0000313" key="2">
    <source>
        <dbReference type="EMBL" id="GID66189.1"/>
    </source>
</evidence>
<sequence length="318" mass="34387">MAERYLITGGAGFIGLHLVRHLLGRGARVVVLDDFSRGRHDPELAAVAGDIELITHDLTTPIPPEALRGSFDGVFHLAAVVGVARANSEPARVLDANVRATLHVLDWCRTARPGALFLSSTSEVADGAGRLGLASYPIAERVPFLVPDLAAPRASYALGKAASEALVLAHRDQFRVRIGRYHNIYGPRMGEDHVIPQFIRRALARTDPFPLYGATQTRAFCHVDDAVRASVDLLRLPAADPLVANIGNDREEIKIDHLAVKVAGLAGYDPVFVAHEPPAGSPDRRLPDLTTIGALTGYQPEVGLDRGLRATFDWYATR</sequence>
<dbReference type="PANTHER" id="PTHR43245">
    <property type="entry name" value="BIFUNCTIONAL POLYMYXIN RESISTANCE PROTEIN ARNA"/>
    <property type="match status" value="1"/>
</dbReference>
<reference evidence="2" key="1">
    <citation type="submission" date="2021-01" db="EMBL/GenBank/DDBJ databases">
        <title>Whole genome shotgun sequence of Actinoplanes cyaneus NBRC 14990.</title>
        <authorList>
            <person name="Komaki H."/>
            <person name="Tamura T."/>
        </authorList>
    </citation>
    <scope>NUCLEOTIDE SEQUENCE</scope>
    <source>
        <strain evidence="2">NBRC 14990</strain>
    </source>
</reference>
<feature type="domain" description="Ketoreductase" evidence="1">
    <location>
        <begin position="3"/>
        <end position="187"/>
    </location>
</feature>
<comment type="caution">
    <text evidence="2">The sequence shown here is derived from an EMBL/GenBank/DDBJ whole genome shotgun (WGS) entry which is preliminary data.</text>
</comment>
<name>A0A919II18_9ACTN</name>